<feature type="non-terminal residue" evidence="1">
    <location>
        <position position="217"/>
    </location>
</feature>
<reference evidence="1 2" key="1">
    <citation type="submission" date="2020-04" db="EMBL/GenBank/DDBJ databases">
        <title>Perkinsus chesapeaki whole genome sequence.</title>
        <authorList>
            <person name="Bogema D.R."/>
        </authorList>
    </citation>
    <scope>NUCLEOTIDE SEQUENCE [LARGE SCALE GENOMIC DNA]</scope>
    <source>
        <strain evidence="1">ATCC PRA-425</strain>
    </source>
</reference>
<protein>
    <recommendedName>
        <fullName evidence="3">RNase H type-1 domain-containing protein</fullName>
    </recommendedName>
</protein>
<evidence type="ECO:0008006" key="3">
    <source>
        <dbReference type="Google" id="ProtNLM"/>
    </source>
</evidence>
<dbReference type="OrthoDB" id="427924at2759"/>
<evidence type="ECO:0000313" key="1">
    <source>
        <dbReference type="EMBL" id="KAF4647949.1"/>
    </source>
</evidence>
<dbReference type="AlphaFoldDB" id="A0A7J6KMN0"/>
<name>A0A7J6KMN0_PERCH</name>
<dbReference type="EMBL" id="JAAPAO010002273">
    <property type="protein sequence ID" value="KAF4647949.1"/>
    <property type="molecule type" value="Genomic_DNA"/>
</dbReference>
<dbReference type="Proteomes" id="UP000591131">
    <property type="component" value="Unassembled WGS sequence"/>
</dbReference>
<feature type="non-terminal residue" evidence="1">
    <location>
        <position position="1"/>
    </location>
</feature>
<organism evidence="1 2">
    <name type="scientific">Perkinsus chesapeaki</name>
    <name type="common">Clam parasite</name>
    <name type="synonym">Perkinsus andrewsi</name>
    <dbReference type="NCBI Taxonomy" id="330153"/>
    <lineage>
        <taxon>Eukaryota</taxon>
        <taxon>Sar</taxon>
        <taxon>Alveolata</taxon>
        <taxon>Perkinsozoa</taxon>
        <taxon>Perkinsea</taxon>
        <taxon>Perkinsida</taxon>
        <taxon>Perkinsidae</taxon>
        <taxon>Perkinsus</taxon>
    </lineage>
</organism>
<comment type="caution">
    <text evidence="1">The sequence shown here is derived from an EMBL/GenBank/DDBJ whole genome shotgun (WGS) entry which is preliminary data.</text>
</comment>
<accession>A0A7J6KMN0</accession>
<sequence length="217" mass="24268">CLADKAVPLRSFIVRDFPLRRHCSSAAMVVDACPWGLGGILLVDDKPVRFFYDVISKGDIEYLEVAPGDCRFQNVFELLAVLVAVRCWAELLDQEVKVCLWSDSVVALQSALRWRGKCERLNKLVLELAYDGAMDNRWLELDYRHLSGSENLCADALSRLSRGVQYQLSVAEVGESTLRKLDLICEFHLQCVCCAELANLGDVAIDGEVPPRESADM</sequence>
<keyword evidence="2" id="KW-1185">Reference proteome</keyword>
<proteinExistence type="predicted"/>
<gene>
    <name evidence="1" type="ORF">FOL47_003935</name>
</gene>
<evidence type="ECO:0000313" key="2">
    <source>
        <dbReference type="Proteomes" id="UP000591131"/>
    </source>
</evidence>